<keyword evidence="1" id="KW-0472">Membrane</keyword>
<keyword evidence="1" id="KW-1133">Transmembrane helix</keyword>
<evidence type="ECO:0000313" key="2">
    <source>
        <dbReference type="EMBL" id="KAF2017342.1"/>
    </source>
</evidence>
<keyword evidence="1" id="KW-0812">Transmembrane</keyword>
<organism evidence="2 3">
    <name type="scientific">Aaosphaeria arxii CBS 175.79</name>
    <dbReference type="NCBI Taxonomy" id="1450172"/>
    <lineage>
        <taxon>Eukaryota</taxon>
        <taxon>Fungi</taxon>
        <taxon>Dikarya</taxon>
        <taxon>Ascomycota</taxon>
        <taxon>Pezizomycotina</taxon>
        <taxon>Dothideomycetes</taxon>
        <taxon>Pleosporomycetidae</taxon>
        <taxon>Pleosporales</taxon>
        <taxon>Pleosporales incertae sedis</taxon>
        <taxon>Aaosphaeria</taxon>
    </lineage>
</organism>
<proteinExistence type="predicted"/>
<evidence type="ECO:0000256" key="1">
    <source>
        <dbReference type="SAM" id="Phobius"/>
    </source>
</evidence>
<accession>A0A6A5XVY8</accession>
<gene>
    <name evidence="2" type="ORF">BU24DRAFT_148761</name>
</gene>
<sequence>MPDFMIAFLLSPYSYIIIILILILTPPPTFQVHLDVLLFQRFSRKGFYPSQRMGQWLCPILLSSLSRSPQKGCLNGFFITGHSVRSWRMRLSSGVPELWVLLMHDLCNSVLR</sequence>
<dbReference type="Proteomes" id="UP000799778">
    <property type="component" value="Unassembled WGS sequence"/>
</dbReference>
<reference evidence="2" key="1">
    <citation type="journal article" date="2020" name="Stud. Mycol.">
        <title>101 Dothideomycetes genomes: a test case for predicting lifestyles and emergence of pathogens.</title>
        <authorList>
            <person name="Haridas S."/>
            <person name="Albert R."/>
            <person name="Binder M."/>
            <person name="Bloem J."/>
            <person name="Labutti K."/>
            <person name="Salamov A."/>
            <person name="Andreopoulos B."/>
            <person name="Baker S."/>
            <person name="Barry K."/>
            <person name="Bills G."/>
            <person name="Bluhm B."/>
            <person name="Cannon C."/>
            <person name="Castanera R."/>
            <person name="Culley D."/>
            <person name="Daum C."/>
            <person name="Ezra D."/>
            <person name="Gonzalez J."/>
            <person name="Henrissat B."/>
            <person name="Kuo A."/>
            <person name="Liang C."/>
            <person name="Lipzen A."/>
            <person name="Lutzoni F."/>
            <person name="Magnuson J."/>
            <person name="Mondo S."/>
            <person name="Nolan M."/>
            <person name="Ohm R."/>
            <person name="Pangilinan J."/>
            <person name="Park H.-J."/>
            <person name="Ramirez L."/>
            <person name="Alfaro M."/>
            <person name="Sun H."/>
            <person name="Tritt A."/>
            <person name="Yoshinaga Y."/>
            <person name="Zwiers L.-H."/>
            <person name="Turgeon B."/>
            <person name="Goodwin S."/>
            <person name="Spatafora J."/>
            <person name="Crous P."/>
            <person name="Grigoriev I."/>
        </authorList>
    </citation>
    <scope>NUCLEOTIDE SEQUENCE</scope>
    <source>
        <strain evidence="2">CBS 175.79</strain>
    </source>
</reference>
<dbReference type="GeneID" id="54278628"/>
<keyword evidence="3" id="KW-1185">Reference proteome</keyword>
<dbReference type="EMBL" id="ML978068">
    <property type="protein sequence ID" value="KAF2017342.1"/>
    <property type="molecule type" value="Genomic_DNA"/>
</dbReference>
<protein>
    <submittedName>
        <fullName evidence="2">Uncharacterized protein</fullName>
    </submittedName>
</protein>
<dbReference type="AlphaFoldDB" id="A0A6A5XVY8"/>
<name>A0A6A5XVY8_9PLEO</name>
<evidence type="ECO:0000313" key="3">
    <source>
        <dbReference type="Proteomes" id="UP000799778"/>
    </source>
</evidence>
<feature type="transmembrane region" description="Helical" evidence="1">
    <location>
        <begin position="6"/>
        <end position="24"/>
    </location>
</feature>
<dbReference type="RefSeq" id="XP_033385681.1">
    <property type="nucleotide sequence ID" value="XM_033521231.1"/>
</dbReference>